<dbReference type="AlphaFoldDB" id="A0A8C4T9Q8"/>
<dbReference type="GeneTree" id="ENSGT00390000002827"/>
<dbReference type="GeneID" id="114661419"/>
<reference evidence="2" key="3">
    <citation type="submission" date="2025-09" db="UniProtKB">
        <authorList>
            <consortium name="Ensembl"/>
        </authorList>
    </citation>
    <scope>IDENTIFICATION</scope>
</reference>
<keyword evidence="3" id="KW-1185">Reference proteome</keyword>
<protein>
    <submittedName>
        <fullName evidence="2">Proline and glutamate rich with coiled coil 1</fullName>
    </submittedName>
</protein>
<reference evidence="2" key="2">
    <citation type="submission" date="2025-08" db="UniProtKB">
        <authorList>
            <consortium name="Ensembl"/>
        </authorList>
    </citation>
    <scope>IDENTIFICATION</scope>
</reference>
<feature type="compositionally biased region" description="Acidic residues" evidence="1">
    <location>
        <begin position="34"/>
        <end position="55"/>
    </location>
</feature>
<sequence>MAAGVIRSLNDFRLIYFQLPLCTFIEPQDDMDFQDASTEEEEEEDGQVEEAEFDTGDNAHSSAGDSWTATDDVGPSNAEMTYQLLHFIDLINCDIQRYFGKKSKEDDPDACDIYEDRFFSGKSAREQYYADLIKMAQSGDPEEEETSTAITLPREASCHILKSVCNRDSIQKLGPLAELFDYGLRRYVSPGGLENKKGEKKYHQIIPMCKRSLPPSFWTEPSPNSVCMLPTPSTPDFSDLLANWTYESSHNLHEVSRSSSEEARLKQEMGHFHMCGEVLSAGHQNFC</sequence>
<dbReference type="RefSeq" id="XP_028670463.1">
    <property type="nucleotide sequence ID" value="XM_028814630.2"/>
</dbReference>
<dbReference type="OrthoDB" id="10065076at2759"/>
<dbReference type="Ensembl" id="ENSECRT00000027920.1">
    <property type="protein sequence ID" value="ENSECRP00000027346.1"/>
    <property type="gene ID" value="ENSECRG00000018517.1"/>
</dbReference>
<dbReference type="CTD" id="105371045"/>
<reference evidence="2" key="1">
    <citation type="submission" date="2021-06" db="EMBL/GenBank/DDBJ databases">
        <authorList>
            <consortium name="Wellcome Sanger Institute Data Sharing"/>
        </authorList>
    </citation>
    <scope>NUCLEOTIDE SEQUENCE [LARGE SCALE GENOMIC DNA]</scope>
</reference>
<dbReference type="Proteomes" id="UP000694620">
    <property type="component" value="Chromosome 11"/>
</dbReference>
<evidence type="ECO:0000313" key="2">
    <source>
        <dbReference type="Ensembl" id="ENSECRP00000027346.1"/>
    </source>
</evidence>
<gene>
    <name evidence="2" type="primary">PERCC1</name>
</gene>
<accession>A0A8C4T9Q8</accession>
<name>A0A8C4T9Q8_ERPCA</name>
<dbReference type="Pfam" id="PF15238">
    <property type="entry name" value="TEADIR3"/>
    <property type="match status" value="1"/>
</dbReference>
<evidence type="ECO:0000256" key="1">
    <source>
        <dbReference type="SAM" id="MobiDB-lite"/>
    </source>
</evidence>
<evidence type="ECO:0000313" key="3">
    <source>
        <dbReference type="Proteomes" id="UP000694620"/>
    </source>
</evidence>
<feature type="compositionally biased region" description="Polar residues" evidence="1">
    <location>
        <begin position="58"/>
        <end position="69"/>
    </location>
</feature>
<organism evidence="2 3">
    <name type="scientific">Erpetoichthys calabaricus</name>
    <name type="common">Rope fish</name>
    <name type="synonym">Calamoichthys calabaricus</name>
    <dbReference type="NCBI Taxonomy" id="27687"/>
    <lineage>
        <taxon>Eukaryota</taxon>
        <taxon>Metazoa</taxon>
        <taxon>Chordata</taxon>
        <taxon>Craniata</taxon>
        <taxon>Vertebrata</taxon>
        <taxon>Euteleostomi</taxon>
        <taxon>Actinopterygii</taxon>
        <taxon>Polypteriformes</taxon>
        <taxon>Polypteridae</taxon>
        <taxon>Erpetoichthys</taxon>
    </lineage>
</organism>
<dbReference type="InterPro" id="IPR053819">
    <property type="entry name" value="TEADIR3_omega_loop"/>
</dbReference>
<feature type="region of interest" description="Disordered" evidence="1">
    <location>
        <begin position="34"/>
        <end position="74"/>
    </location>
</feature>
<proteinExistence type="predicted"/>